<evidence type="ECO:0000313" key="2">
    <source>
        <dbReference type="EMBL" id="CRK86280.1"/>
    </source>
</evidence>
<dbReference type="InterPro" id="IPR051133">
    <property type="entry name" value="Adapter_Engulfment-Domain"/>
</dbReference>
<dbReference type="EMBL" id="CVRI01000001">
    <property type="protein sequence ID" value="CRK86280.1"/>
    <property type="molecule type" value="Genomic_DNA"/>
</dbReference>
<dbReference type="PANTHER" id="PTHR11232:SF74">
    <property type="entry name" value="PTB DOMAIN-CONTAINING ADAPTER PROTEIN CED-6-LIKE PROTEIN"/>
    <property type="match status" value="1"/>
</dbReference>
<dbReference type="PANTHER" id="PTHR11232">
    <property type="entry name" value="PHOSPHOTYROSINE INTERACTION DOMAIN-CONTAINING FAMILY MEMBER"/>
    <property type="match status" value="1"/>
</dbReference>
<dbReference type="STRING" id="568069.A0A1J1HE88"/>
<dbReference type="OrthoDB" id="9999955at2759"/>
<keyword evidence="3" id="KW-1185">Reference proteome</keyword>
<gene>
    <name evidence="2" type="ORF">CLUMA_CG000128</name>
</gene>
<proteinExistence type="predicted"/>
<dbReference type="InterPro" id="IPR011993">
    <property type="entry name" value="PH-like_dom_sf"/>
</dbReference>
<evidence type="ECO:0000313" key="3">
    <source>
        <dbReference type="Proteomes" id="UP000183832"/>
    </source>
</evidence>
<feature type="domain" description="PID" evidence="1">
    <location>
        <begin position="47"/>
        <end position="208"/>
    </location>
</feature>
<evidence type="ECO:0000259" key="1">
    <source>
        <dbReference type="PROSITE" id="PS01179"/>
    </source>
</evidence>
<dbReference type="SMART" id="SM00462">
    <property type="entry name" value="PTB"/>
    <property type="match status" value="1"/>
</dbReference>
<sequence length="275" mass="31415">MSFLKAMWNNNTKHKKLNDSMALASSARNYVESPLDFNDEELTDDVITFNLKYLGTTAMAPVEEIKGNKIASCDKKTQMISNAIKTLISTSKSQKLLNDVRVEVSPKGIETFDCVTDEQILQIPIYKISYCSIDAAHGTIFSFVSSTSDKEESSFDWNTTHKDGEEEHLVLHGFQCQKKKIAFNVTLTVARTFERAFQIYQNEKFLEEIRNRKSKHKESLESQKNAVNIKKLITNDDENLNCLIDLGSENGPELNNLCSKDYTRDYFQTTWVSFD</sequence>
<accession>A0A1J1HE88</accession>
<dbReference type="InterPro" id="IPR006020">
    <property type="entry name" value="PTB/PI_dom"/>
</dbReference>
<dbReference type="SUPFAM" id="SSF50729">
    <property type="entry name" value="PH domain-like"/>
    <property type="match status" value="1"/>
</dbReference>
<dbReference type="Pfam" id="PF00640">
    <property type="entry name" value="PID"/>
    <property type="match status" value="1"/>
</dbReference>
<dbReference type="PROSITE" id="PS01179">
    <property type="entry name" value="PID"/>
    <property type="match status" value="1"/>
</dbReference>
<dbReference type="AlphaFoldDB" id="A0A1J1HE88"/>
<reference evidence="2 3" key="1">
    <citation type="submission" date="2015-04" db="EMBL/GenBank/DDBJ databases">
        <authorList>
            <person name="Syromyatnikov M.Y."/>
            <person name="Popov V.N."/>
        </authorList>
    </citation>
    <scope>NUCLEOTIDE SEQUENCE [LARGE SCALE GENOMIC DNA]</scope>
</reference>
<dbReference type="Gene3D" id="2.30.29.30">
    <property type="entry name" value="Pleckstrin-homology domain (PH domain)/Phosphotyrosine-binding domain (PTB)"/>
    <property type="match status" value="1"/>
</dbReference>
<protein>
    <submittedName>
        <fullName evidence="2">CLUMA_CG000128, isoform A</fullName>
    </submittedName>
</protein>
<name>A0A1J1HE88_9DIPT</name>
<organism evidence="2 3">
    <name type="scientific">Clunio marinus</name>
    <dbReference type="NCBI Taxonomy" id="568069"/>
    <lineage>
        <taxon>Eukaryota</taxon>
        <taxon>Metazoa</taxon>
        <taxon>Ecdysozoa</taxon>
        <taxon>Arthropoda</taxon>
        <taxon>Hexapoda</taxon>
        <taxon>Insecta</taxon>
        <taxon>Pterygota</taxon>
        <taxon>Neoptera</taxon>
        <taxon>Endopterygota</taxon>
        <taxon>Diptera</taxon>
        <taxon>Nematocera</taxon>
        <taxon>Chironomoidea</taxon>
        <taxon>Chironomidae</taxon>
        <taxon>Clunio</taxon>
    </lineage>
</organism>
<dbReference type="Proteomes" id="UP000183832">
    <property type="component" value="Unassembled WGS sequence"/>
</dbReference>